<dbReference type="KEGG" id="xba:C7S18_03785"/>
<evidence type="ECO:0000313" key="2">
    <source>
        <dbReference type="Proteomes" id="UP000241074"/>
    </source>
</evidence>
<dbReference type="AlphaFoldDB" id="A0A2P1PND3"/>
<keyword evidence="2" id="KW-1185">Reference proteome</keyword>
<organism evidence="1 2">
    <name type="scientific">Ahniella affigens</name>
    <dbReference type="NCBI Taxonomy" id="2021234"/>
    <lineage>
        <taxon>Bacteria</taxon>
        <taxon>Pseudomonadati</taxon>
        <taxon>Pseudomonadota</taxon>
        <taxon>Gammaproteobacteria</taxon>
        <taxon>Lysobacterales</taxon>
        <taxon>Rhodanobacteraceae</taxon>
        <taxon>Ahniella</taxon>
    </lineage>
</organism>
<gene>
    <name evidence="1" type="ORF">C7S18_03785</name>
</gene>
<sequence length="398" mass="43248">MSVRVLILASKCPWPPLDGGRLALWQTIQSLHQAGAIMHLLAPLHPAEQAQRSAWIDAMQPMLGADLVPSTPKPWLLAALQALVTSRATSLARHAHPALAHALPGLIKRFRPDVIHVECLQSMAMLGPPPWPVPVVLRLQNVESQLWADWPAPAWLRPLLRAEARRLRLAERRLLKQTACNLAITPVDAAQLQALAAPGSEHRIHTWTVPFPAELPADNTESPSLQIVLPGSRGWGPNQQAFDWAVRELAPCLKQRAPELRLTVFAPNGHADWPSNVHVQPVPSDSAKLFPQDAIAALPLFAGSGIRMRILESWARGLPVVATSVAARGLSVRHGEHLLLADNAADFAAAIDRLVREPTLAASLIAAGRDYLRTHHDPTALGQALLQHYRAAQTGGTP</sequence>
<dbReference type="Gene3D" id="3.40.50.2000">
    <property type="entry name" value="Glycogen Phosphorylase B"/>
    <property type="match status" value="2"/>
</dbReference>
<reference evidence="1 2" key="2">
    <citation type="submission" date="2018-03" db="EMBL/GenBank/DDBJ databases">
        <authorList>
            <person name="Keele B.F."/>
        </authorList>
    </citation>
    <scope>NUCLEOTIDE SEQUENCE [LARGE SCALE GENOMIC DNA]</scope>
    <source>
        <strain evidence="1 2">D13</strain>
    </source>
</reference>
<dbReference type="EMBL" id="CP027860">
    <property type="protein sequence ID" value="AVP96364.1"/>
    <property type="molecule type" value="Genomic_DNA"/>
</dbReference>
<dbReference type="RefSeq" id="WP_106890293.1">
    <property type="nucleotide sequence ID" value="NZ_CP027860.1"/>
</dbReference>
<proteinExistence type="predicted"/>
<dbReference type="SUPFAM" id="SSF53756">
    <property type="entry name" value="UDP-Glycosyltransferase/glycogen phosphorylase"/>
    <property type="match status" value="1"/>
</dbReference>
<accession>A0A2P1PND3</accession>
<dbReference type="Proteomes" id="UP000241074">
    <property type="component" value="Chromosome"/>
</dbReference>
<name>A0A2P1PND3_9GAMM</name>
<protein>
    <submittedName>
        <fullName evidence="1">Uncharacterized protein</fullName>
    </submittedName>
</protein>
<reference evidence="1 2" key="1">
    <citation type="submission" date="2018-03" db="EMBL/GenBank/DDBJ databases">
        <title>Ahniella affigens gen. nov., sp. nov., a gammaproteobacterium isolated from sandy soil near a stream.</title>
        <authorList>
            <person name="Ko Y."/>
            <person name="Kim J.-H."/>
        </authorList>
    </citation>
    <scope>NUCLEOTIDE SEQUENCE [LARGE SCALE GENOMIC DNA]</scope>
    <source>
        <strain evidence="1 2">D13</strain>
    </source>
</reference>
<dbReference type="Pfam" id="PF13692">
    <property type="entry name" value="Glyco_trans_1_4"/>
    <property type="match status" value="1"/>
</dbReference>
<evidence type="ECO:0000313" key="1">
    <source>
        <dbReference type="EMBL" id="AVP96364.1"/>
    </source>
</evidence>
<dbReference type="OrthoDB" id="9807209at2"/>